<evidence type="ECO:0000256" key="3">
    <source>
        <dbReference type="PROSITE-ProRule" id="PRU00283"/>
    </source>
</evidence>
<keyword evidence="3" id="KW-0547">Nucleotide-binding</keyword>
<reference evidence="5 6" key="1">
    <citation type="submission" date="2024-02" db="EMBL/GenBank/DDBJ databases">
        <authorList>
            <person name="Chen Y."/>
            <person name="Shah S."/>
            <person name="Dougan E. K."/>
            <person name="Thang M."/>
            <person name="Chan C."/>
        </authorList>
    </citation>
    <scope>NUCLEOTIDE SEQUENCE [LARGE SCALE GENOMIC DNA]</scope>
</reference>
<dbReference type="SUPFAM" id="SSF52540">
    <property type="entry name" value="P-loop containing nucleoside triphosphate hydrolases"/>
    <property type="match status" value="1"/>
</dbReference>
<dbReference type="Gene3D" id="3.40.850.10">
    <property type="entry name" value="Kinesin motor domain"/>
    <property type="match status" value="1"/>
</dbReference>
<sequence length="120" mass="13158">MEEVPDCHISVAVRLRPTQGPVAWESSQKFLVDRSGERWHFDQVFGPRASTWDLYETSVQHVIDAFCDGATCTIFACGPRASGKTFTMQGGDGPGLVQLAATHIWERAPQTAAHLRDDAG</sequence>
<evidence type="ECO:0000259" key="4">
    <source>
        <dbReference type="PROSITE" id="PS50067"/>
    </source>
</evidence>
<dbReference type="Pfam" id="PF00225">
    <property type="entry name" value="Kinesin"/>
    <property type="match status" value="1"/>
</dbReference>
<keyword evidence="3" id="KW-0067">ATP-binding</keyword>
<dbReference type="InterPro" id="IPR027417">
    <property type="entry name" value="P-loop_NTPase"/>
</dbReference>
<feature type="domain" description="Kinesin motor" evidence="4">
    <location>
        <begin position="8"/>
        <end position="120"/>
    </location>
</feature>
<evidence type="ECO:0000256" key="2">
    <source>
        <dbReference type="ARBA" id="ARBA00023175"/>
    </source>
</evidence>
<gene>
    <name evidence="5" type="ORF">SCF082_LOCUS34288</name>
</gene>
<dbReference type="EMBL" id="CAXAMM010031335">
    <property type="protein sequence ID" value="CAK9067895.1"/>
    <property type="molecule type" value="Genomic_DNA"/>
</dbReference>
<proteinExistence type="inferred from homology"/>
<dbReference type="PROSITE" id="PS50067">
    <property type="entry name" value="KINESIN_MOTOR_2"/>
    <property type="match status" value="1"/>
</dbReference>
<dbReference type="InterPro" id="IPR027640">
    <property type="entry name" value="Kinesin-like_fam"/>
</dbReference>
<accession>A0ABP0NZL2</accession>
<organism evidence="5 6">
    <name type="scientific">Durusdinium trenchii</name>
    <dbReference type="NCBI Taxonomy" id="1381693"/>
    <lineage>
        <taxon>Eukaryota</taxon>
        <taxon>Sar</taxon>
        <taxon>Alveolata</taxon>
        <taxon>Dinophyceae</taxon>
        <taxon>Suessiales</taxon>
        <taxon>Symbiodiniaceae</taxon>
        <taxon>Durusdinium</taxon>
    </lineage>
</organism>
<name>A0ABP0NZL2_9DINO</name>
<dbReference type="PANTHER" id="PTHR47968:SF75">
    <property type="entry name" value="CENTROMERE-ASSOCIATED PROTEIN E"/>
    <property type="match status" value="1"/>
</dbReference>
<comment type="caution">
    <text evidence="5">The sequence shown here is derived from an EMBL/GenBank/DDBJ whole genome shotgun (WGS) entry which is preliminary data.</text>
</comment>
<dbReference type="InterPro" id="IPR036961">
    <property type="entry name" value="Kinesin_motor_dom_sf"/>
</dbReference>
<keyword evidence="1" id="KW-0175">Coiled coil</keyword>
<evidence type="ECO:0000256" key="1">
    <source>
        <dbReference type="ARBA" id="ARBA00023054"/>
    </source>
</evidence>
<feature type="binding site" evidence="3">
    <location>
        <begin position="78"/>
        <end position="85"/>
    </location>
    <ligand>
        <name>ATP</name>
        <dbReference type="ChEBI" id="CHEBI:30616"/>
    </ligand>
</feature>
<dbReference type="InterPro" id="IPR001752">
    <property type="entry name" value="Kinesin_motor_dom"/>
</dbReference>
<comment type="similarity">
    <text evidence="3">Belongs to the TRAFAC class myosin-kinesin ATPase superfamily. Kinesin family.</text>
</comment>
<evidence type="ECO:0000313" key="6">
    <source>
        <dbReference type="Proteomes" id="UP001642464"/>
    </source>
</evidence>
<keyword evidence="2 3" id="KW-0505">Motor protein</keyword>
<protein>
    <submittedName>
        <fullName evidence="5">Mitochondrial (Mitochondria-targeted kinesin-related protein 2)</fullName>
    </submittedName>
</protein>
<evidence type="ECO:0000313" key="5">
    <source>
        <dbReference type="EMBL" id="CAK9067895.1"/>
    </source>
</evidence>
<dbReference type="PANTHER" id="PTHR47968">
    <property type="entry name" value="CENTROMERE PROTEIN E"/>
    <property type="match status" value="1"/>
</dbReference>
<dbReference type="Proteomes" id="UP001642464">
    <property type="component" value="Unassembled WGS sequence"/>
</dbReference>
<keyword evidence="6" id="KW-1185">Reference proteome</keyword>